<geneLocation type="plastid" evidence="2"/>
<dbReference type="Gene3D" id="3.30.70.1860">
    <property type="entry name" value="Uncharacterised protein family Ycf54"/>
    <property type="match status" value="1"/>
</dbReference>
<name>A0A8F0JXG4_9PHAE</name>
<dbReference type="EMBL" id="MZ156028">
    <property type="protein sequence ID" value="QWK41803.1"/>
    <property type="molecule type" value="Genomic_DNA"/>
</dbReference>
<protein>
    <recommendedName>
        <fullName evidence="3">Ycf54</fullName>
    </recommendedName>
</protein>
<dbReference type="PANTHER" id="PTHR35319:SF2">
    <property type="entry name" value="YCF54"/>
    <property type="match status" value="1"/>
</dbReference>
<accession>A0A8F0JXG4</accession>
<organism evidence="2">
    <name type="scientific">Protohalopteris sp</name>
    <dbReference type="NCBI Taxonomy" id="2843287"/>
    <lineage>
        <taxon>Eukaryota</taxon>
        <taxon>Sar</taxon>
        <taxon>Stramenopiles</taxon>
        <taxon>Ochrophyta</taxon>
        <taxon>PX clade</taxon>
        <taxon>Phaeophyceae</taxon>
        <taxon>Sphacelariales</taxon>
        <taxon>Stypocaulaceae</taxon>
        <taxon>Protohalopteris</taxon>
    </lineage>
</organism>
<keyword evidence="2" id="KW-0934">Plastid</keyword>
<proteinExistence type="inferred from homology"/>
<dbReference type="AlphaFoldDB" id="A0A8F0JXG4"/>
<dbReference type="InterPro" id="IPR038409">
    <property type="entry name" value="Ycf54-like_sf"/>
</dbReference>
<gene>
    <name evidence="2" type="primary">ycf54</name>
</gene>
<dbReference type="PANTHER" id="PTHR35319">
    <property type="match status" value="1"/>
</dbReference>
<dbReference type="InterPro" id="IPR019616">
    <property type="entry name" value="Ycf54"/>
</dbReference>
<evidence type="ECO:0000313" key="2">
    <source>
        <dbReference type="EMBL" id="QWK41803.1"/>
    </source>
</evidence>
<reference evidence="2" key="1">
    <citation type="journal article" date="2021" name="Genome Biol. Evol.">
        <title>Genomic rearrangements and sequence evolution across brown algal organelles.</title>
        <authorList>
            <person name="Starko S."/>
            <person name="Bringloe T.T."/>
            <person name="Gomez M.S."/>
            <person name="Darby H."/>
            <person name="Graham S.W."/>
            <person name="Martone P.T."/>
        </authorList>
    </citation>
    <scope>NUCLEOTIDE SEQUENCE</scope>
</reference>
<comment type="similarity">
    <text evidence="1">Belongs to the ycf54 family.</text>
</comment>
<evidence type="ECO:0008006" key="3">
    <source>
        <dbReference type="Google" id="ProtNLM"/>
    </source>
</evidence>
<sequence length="114" mass="13412">MKIKKSVTTTYYFILASDKFLLKDEPLEEVLRERVQHYQRVEKSIDFWLVQSPQFYTSDEFSYLRINLPNISECTAIISTEKSFITWLKLRFNNVAVGHFLAPTNEIPNPLGSY</sequence>
<dbReference type="Pfam" id="PF10674">
    <property type="entry name" value="Ycf54"/>
    <property type="match status" value="1"/>
</dbReference>
<evidence type="ECO:0000256" key="1">
    <source>
        <dbReference type="ARBA" id="ARBA00043978"/>
    </source>
</evidence>